<evidence type="ECO:0000256" key="4">
    <source>
        <dbReference type="ARBA" id="ARBA00022692"/>
    </source>
</evidence>
<dbReference type="EMBL" id="QGLF01000001">
    <property type="protein sequence ID" value="PWR23397.1"/>
    <property type="molecule type" value="Genomic_DNA"/>
</dbReference>
<keyword evidence="5 9" id="KW-1133">Transmembrane helix</keyword>
<name>A0A317E8G9_9PROT</name>
<evidence type="ECO:0000256" key="5">
    <source>
        <dbReference type="ARBA" id="ARBA00022989"/>
    </source>
</evidence>
<dbReference type="RefSeq" id="WP_109919430.1">
    <property type="nucleotide sequence ID" value="NZ_QGLF01000001.1"/>
</dbReference>
<dbReference type="InterPro" id="IPR025713">
    <property type="entry name" value="MotB-like_N_dom"/>
</dbReference>
<keyword evidence="3" id="KW-1003">Cell membrane</keyword>
<dbReference type="CDD" id="cd07185">
    <property type="entry name" value="OmpA_C-like"/>
    <property type="match status" value="1"/>
</dbReference>
<dbReference type="InterPro" id="IPR036737">
    <property type="entry name" value="OmpA-like_sf"/>
</dbReference>
<dbReference type="SUPFAM" id="SSF103088">
    <property type="entry name" value="OmpA-like"/>
    <property type="match status" value="1"/>
</dbReference>
<dbReference type="InterPro" id="IPR050330">
    <property type="entry name" value="Bact_OuterMem_StrucFunc"/>
</dbReference>
<evidence type="ECO:0000313" key="12">
    <source>
        <dbReference type="Proteomes" id="UP000246077"/>
    </source>
</evidence>
<evidence type="ECO:0000256" key="3">
    <source>
        <dbReference type="ARBA" id="ARBA00022475"/>
    </source>
</evidence>
<feature type="compositionally biased region" description="Basic and acidic residues" evidence="8">
    <location>
        <begin position="174"/>
        <end position="188"/>
    </location>
</feature>
<dbReference type="GO" id="GO:0005886">
    <property type="term" value="C:plasma membrane"/>
    <property type="evidence" value="ECO:0007669"/>
    <property type="project" value="UniProtKB-SubCell"/>
</dbReference>
<feature type="compositionally biased region" description="Polar residues" evidence="8">
    <location>
        <begin position="153"/>
        <end position="163"/>
    </location>
</feature>
<keyword evidence="6 7" id="KW-0472">Membrane</keyword>
<dbReference type="Proteomes" id="UP000246077">
    <property type="component" value="Unassembled WGS sequence"/>
</dbReference>
<dbReference type="Gene3D" id="3.30.1330.60">
    <property type="entry name" value="OmpA-like domain"/>
    <property type="match status" value="1"/>
</dbReference>
<feature type="transmembrane region" description="Helical" evidence="9">
    <location>
        <begin position="31"/>
        <end position="50"/>
    </location>
</feature>
<dbReference type="Pfam" id="PF13677">
    <property type="entry name" value="MotB_plug"/>
    <property type="match status" value="1"/>
</dbReference>
<feature type="compositionally biased region" description="Polar residues" evidence="8">
    <location>
        <begin position="84"/>
        <end position="96"/>
    </location>
</feature>
<sequence length="353" mass="37104">MANGDNGQAPSIIIKRVKKVAGGHHGGAWKVAYADFVTAMMAFFLLLWLLNATSEAQKQGIADYFDPVSVSETTSGAGGVLGGQSISSDGNRNSGGSPALITRIEPDSATTDAEENDDSQPLSDLGQGSDGNRQRSADGGQQSSALTAPLPGDQNNQSNQSSAAGADQPPPADTRAEAMARAEQQRFKETADALRQALQSSPELQVIASQVLVDITPEGMRIQLVDGRNEAMFQSGSSRMSPKMVELLGKIAAVIGRLPNRIAVAGHTDAAPYRSSTGYTNWELSADRANASRRVLIDAGVKPERVYQISGKAASEPLNPDNPLDPANRRITITLLRESPVLPPGIATVPALP</sequence>
<proteinExistence type="inferred from homology"/>
<evidence type="ECO:0000313" key="11">
    <source>
        <dbReference type="EMBL" id="PWR23397.1"/>
    </source>
</evidence>
<evidence type="ECO:0000256" key="7">
    <source>
        <dbReference type="PROSITE-ProRule" id="PRU00473"/>
    </source>
</evidence>
<evidence type="ECO:0000256" key="8">
    <source>
        <dbReference type="SAM" id="MobiDB-lite"/>
    </source>
</evidence>
<dbReference type="AlphaFoldDB" id="A0A317E8G9"/>
<accession>A0A317E8G9</accession>
<feature type="domain" description="OmpA-like" evidence="10">
    <location>
        <begin position="220"/>
        <end position="339"/>
    </location>
</feature>
<protein>
    <submittedName>
        <fullName evidence="11">Chemotaxis protein MotB</fullName>
    </submittedName>
</protein>
<reference evidence="12" key="1">
    <citation type="submission" date="2018-05" db="EMBL/GenBank/DDBJ databases">
        <title>Zavarzinia sp. HR-AS.</title>
        <authorList>
            <person name="Lee Y."/>
            <person name="Jeon C.O."/>
        </authorList>
    </citation>
    <scope>NUCLEOTIDE SEQUENCE [LARGE SCALE GENOMIC DNA]</scope>
    <source>
        <strain evidence="12">DSM 1231</strain>
    </source>
</reference>
<dbReference type="OrthoDB" id="7170686at2"/>
<evidence type="ECO:0000256" key="6">
    <source>
        <dbReference type="ARBA" id="ARBA00023136"/>
    </source>
</evidence>
<comment type="caution">
    <text evidence="11">The sequence shown here is derived from an EMBL/GenBank/DDBJ whole genome shotgun (WGS) entry which is preliminary data.</text>
</comment>
<evidence type="ECO:0000256" key="1">
    <source>
        <dbReference type="ARBA" id="ARBA00004162"/>
    </source>
</evidence>
<gene>
    <name evidence="11" type="ORF">DKG75_02165</name>
</gene>
<dbReference type="PANTHER" id="PTHR30329">
    <property type="entry name" value="STATOR ELEMENT OF FLAGELLAR MOTOR COMPLEX"/>
    <property type="match status" value="1"/>
</dbReference>
<dbReference type="InterPro" id="IPR006665">
    <property type="entry name" value="OmpA-like"/>
</dbReference>
<evidence type="ECO:0000259" key="10">
    <source>
        <dbReference type="PROSITE" id="PS51123"/>
    </source>
</evidence>
<keyword evidence="4 9" id="KW-0812">Transmembrane</keyword>
<comment type="subcellular location">
    <subcellularLocation>
        <location evidence="1">Cell membrane</location>
        <topology evidence="1">Single-pass membrane protein</topology>
    </subcellularLocation>
</comment>
<dbReference type="Pfam" id="PF00691">
    <property type="entry name" value="OmpA"/>
    <property type="match status" value="1"/>
</dbReference>
<feature type="region of interest" description="Disordered" evidence="8">
    <location>
        <begin position="80"/>
        <end position="188"/>
    </location>
</feature>
<keyword evidence="12" id="KW-1185">Reference proteome</keyword>
<evidence type="ECO:0000256" key="2">
    <source>
        <dbReference type="ARBA" id="ARBA00008914"/>
    </source>
</evidence>
<evidence type="ECO:0000256" key="9">
    <source>
        <dbReference type="SAM" id="Phobius"/>
    </source>
</evidence>
<dbReference type="PANTHER" id="PTHR30329:SF21">
    <property type="entry name" value="LIPOPROTEIN YIAD-RELATED"/>
    <property type="match status" value="1"/>
</dbReference>
<dbReference type="PROSITE" id="PS51123">
    <property type="entry name" value="OMPA_2"/>
    <property type="match status" value="1"/>
</dbReference>
<comment type="similarity">
    <text evidence="2">Belongs to the MotB family.</text>
</comment>
<organism evidence="11 12">
    <name type="scientific">Zavarzinia compransoris</name>
    <dbReference type="NCBI Taxonomy" id="1264899"/>
    <lineage>
        <taxon>Bacteria</taxon>
        <taxon>Pseudomonadati</taxon>
        <taxon>Pseudomonadota</taxon>
        <taxon>Alphaproteobacteria</taxon>
        <taxon>Rhodospirillales</taxon>
        <taxon>Zavarziniaceae</taxon>
        <taxon>Zavarzinia</taxon>
    </lineage>
</organism>